<proteinExistence type="predicted"/>
<dbReference type="AlphaFoldDB" id="B4U4Z5"/>
<feature type="chain" id="PRO_5038386653" evidence="1">
    <location>
        <begin position="31"/>
        <end position="99"/>
    </location>
</feature>
<dbReference type="HOGENOM" id="CLU_2318820_0_0_9"/>
<keyword evidence="1" id="KW-0732">Signal</keyword>
<name>B4U4Z5_STREM</name>
<protein>
    <submittedName>
        <fullName evidence="2">Uncharacterized protein</fullName>
    </submittedName>
</protein>
<reference evidence="2 3" key="1">
    <citation type="journal article" date="2008" name="PLoS ONE">
        <title>Genome sequence of a lancefield group C Streptococcus zooepidemicus strain causing epidemic nephritis: new information about an old disease.</title>
        <authorList>
            <person name="Beres S.B."/>
            <person name="Sesso R."/>
            <person name="Pinto S.W.L."/>
            <person name="Hoe N.P."/>
            <person name="Porcella S.F."/>
            <person name="Deleo F.R."/>
            <person name="Musser J.M."/>
        </authorList>
    </citation>
    <scope>NUCLEOTIDE SEQUENCE [LARGE SCALE GENOMIC DNA]</scope>
    <source>
        <strain evidence="2 3">MGCS10565</strain>
    </source>
</reference>
<organism evidence="2 3">
    <name type="scientific">Streptococcus equi subsp. zooepidemicus (strain MGCS10565)</name>
    <dbReference type="NCBI Taxonomy" id="552526"/>
    <lineage>
        <taxon>Bacteria</taxon>
        <taxon>Bacillati</taxon>
        <taxon>Bacillota</taxon>
        <taxon>Bacilli</taxon>
        <taxon>Lactobacillales</taxon>
        <taxon>Streptococcaceae</taxon>
        <taxon>Streptococcus</taxon>
    </lineage>
</organism>
<evidence type="ECO:0000256" key="1">
    <source>
        <dbReference type="SAM" id="SignalP"/>
    </source>
</evidence>
<sequence>MPKNYLSRRVTMKRLKTLCFLATAITLTLAPISTSQTQPQTVYASAVVIKDYNNGYRYFDENNGQTMRATSFEGRRRSWRDSILDLLERVWNTVVKWLF</sequence>
<evidence type="ECO:0000313" key="3">
    <source>
        <dbReference type="Proteomes" id="UP000001873"/>
    </source>
</evidence>
<gene>
    <name evidence="2" type="ordered locus">Sez_0051</name>
</gene>
<feature type="signal peptide" evidence="1">
    <location>
        <begin position="1"/>
        <end position="30"/>
    </location>
</feature>
<accession>B4U4Z5</accession>
<dbReference type="EMBL" id="CP001129">
    <property type="protein sequence ID" value="ACG61434.1"/>
    <property type="molecule type" value="Genomic_DNA"/>
</dbReference>
<evidence type="ECO:0000313" key="2">
    <source>
        <dbReference type="EMBL" id="ACG61434.1"/>
    </source>
</evidence>
<dbReference type="Proteomes" id="UP000001873">
    <property type="component" value="Chromosome"/>
</dbReference>
<dbReference type="KEGG" id="sez:Sez_0051"/>